<dbReference type="Gene3D" id="1.20.1250.20">
    <property type="entry name" value="MFS general substrate transporter like domains"/>
    <property type="match status" value="1"/>
</dbReference>
<organism evidence="9 10">
    <name type="scientific">Salix udensis</name>
    <dbReference type="NCBI Taxonomy" id="889485"/>
    <lineage>
        <taxon>Eukaryota</taxon>
        <taxon>Viridiplantae</taxon>
        <taxon>Streptophyta</taxon>
        <taxon>Embryophyta</taxon>
        <taxon>Tracheophyta</taxon>
        <taxon>Spermatophyta</taxon>
        <taxon>Magnoliopsida</taxon>
        <taxon>eudicotyledons</taxon>
        <taxon>Gunneridae</taxon>
        <taxon>Pentapetalae</taxon>
        <taxon>rosids</taxon>
        <taxon>fabids</taxon>
        <taxon>Malpighiales</taxon>
        <taxon>Salicaceae</taxon>
        <taxon>Saliceae</taxon>
        <taxon>Salix</taxon>
    </lineage>
</organism>
<keyword evidence="4 7" id="KW-0812">Transmembrane</keyword>
<keyword evidence="3" id="KW-0813">Transport</keyword>
<gene>
    <name evidence="9" type="ORF">OIU84_018813</name>
</gene>
<evidence type="ECO:0000256" key="3">
    <source>
        <dbReference type="ARBA" id="ARBA00022448"/>
    </source>
</evidence>
<dbReference type="Proteomes" id="UP001162972">
    <property type="component" value="Chromosome 10"/>
</dbReference>
<feature type="transmembrane region" description="Helical" evidence="7">
    <location>
        <begin position="15"/>
        <end position="37"/>
    </location>
</feature>
<dbReference type="SUPFAM" id="SSF103473">
    <property type="entry name" value="MFS general substrate transporter"/>
    <property type="match status" value="1"/>
</dbReference>
<dbReference type="GO" id="GO:0016020">
    <property type="term" value="C:membrane"/>
    <property type="evidence" value="ECO:0007669"/>
    <property type="project" value="UniProtKB-SubCell"/>
</dbReference>
<evidence type="ECO:0000313" key="9">
    <source>
        <dbReference type="EMBL" id="KAJ6431405.1"/>
    </source>
</evidence>
<comment type="subcellular location">
    <subcellularLocation>
        <location evidence="1">Membrane</location>
        <topology evidence="1">Multi-pass membrane protein</topology>
    </subcellularLocation>
</comment>
<keyword evidence="6 7" id="KW-0472">Membrane</keyword>
<keyword evidence="10" id="KW-1185">Reference proteome</keyword>
<feature type="transmembrane region" description="Helical" evidence="7">
    <location>
        <begin position="129"/>
        <end position="152"/>
    </location>
</feature>
<evidence type="ECO:0000259" key="8">
    <source>
        <dbReference type="PROSITE" id="PS50850"/>
    </source>
</evidence>
<feature type="transmembrane region" description="Helical" evidence="7">
    <location>
        <begin position="251"/>
        <end position="272"/>
    </location>
</feature>
<protein>
    <recommendedName>
        <fullName evidence="8">Major facilitator superfamily (MFS) profile domain-containing protein</fullName>
    </recommendedName>
</protein>
<dbReference type="PROSITE" id="PS50850">
    <property type="entry name" value="MFS"/>
    <property type="match status" value="1"/>
</dbReference>
<dbReference type="InterPro" id="IPR045262">
    <property type="entry name" value="STP/PLT_plant"/>
</dbReference>
<evidence type="ECO:0000256" key="1">
    <source>
        <dbReference type="ARBA" id="ARBA00004141"/>
    </source>
</evidence>
<proteinExistence type="inferred from homology"/>
<evidence type="ECO:0000256" key="7">
    <source>
        <dbReference type="SAM" id="Phobius"/>
    </source>
</evidence>
<evidence type="ECO:0000256" key="4">
    <source>
        <dbReference type="ARBA" id="ARBA00022692"/>
    </source>
</evidence>
<dbReference type="InterPro" id="IPR036259">
    <property type="entry name" value="MFS_trans_sf"/>
</dbReference>
<feature type="transmembrane region" description="Helical" evidence="7">
    <location>
        <begin position="205"/>
        <end position="223"/>
    </location>
</feature>
<feature type="transmembrane region" description="Helical" evidence="7">
    <location>
        <begin position="49"/>
        <end position="70"/>
    </location>
</feature>
<dbReference type="EMBL" id="JAPFFJ010000003">
    <property type="protein sequence ID" value="KAJ6431405.1"/>
    <property type="molecule type" value="Genomic_DNA"/>
</dbReference>
<keyword evidence="5 7" id="KW-1133">Transmembrane helix</keyword>
<feature type="transmembrane region" description="Helical" evidence="7">
    <location>
        <begin position="91"/>
        <end position="117"/>
    </location>
</feature>
<sequence length="312" mass="35097">MTDREKDDQDFPSKLTVYVVACWILAAFGGFMFGYDIGISAVSSGTQNIWMLIIGRILLSFGVGFGNEVNENLLHNTEKISRQFLCSYQRYHHWSLGAVNILFQFFVTTYVGIFFANLVNYGTSKMHPYGWRISLGLAGVPTLFLFIGSRVITETPASLIERENETAGKTTLKKIRGVDNVNVEFEQIKVASEIARKVKHPYKELMKLFSMPPLVIGIMLQVFQQLTRINAIMSYAPVLFQTAGFKNDSSLLSAMITGIVNMLSTLVSIFYVDKVGRRILLLQAYEQMSISQVSIPFSFPLILLPNLLECIV</sequence>
<evidence type="ECO:0000313" key="10">
    <source>
        <dbReference type="Proteomes" id="UP001162972"/>
    </source>
</evidence>
<evidence type="ECO:0000256" key="2">
    <source>
        <dbReference type="ARBA" id="ARBA00010992"/>
    </source>
</evidence>
<accession>A0AAD6KXE2</accession>
<dbReference type="InterPro" id="IPR020846">
    <property type="entry name" value="MFS_dom"/>
</dbReference>
<evidence type="ECO:0000256" key="5">
    <source>
        <dbReference type="ARBA" id="ARBA00022989"/>
    </source>
</evidence>
<dbReference type="GO" id="GO:0015144">
    <property type="term" value="F:carbohydrate transmembrane transporter activity"/>
    <property type="evidence" value="ECO:0007669"/>
    <property type="project" value="InterPro"/>
</dbReference>
<dbReference type="InterPro" id="IPR005828">
    <property type="entry name" value="MFS_sugar_transport-like"/>
</dbReference>
<name>A0AAD6KXE2_9ROSI</name>
<evidence type="ECO:0000256" key="6">
    <source>
        <dbReference type="ARBA" id="ARBA00023136"/>
    </source>
</evidence>
<dbReference type="InterPro" id="IPR005829">
    <property type="entry name" value="Sugar_transporter_CS"/>
</dbReference>
<comment type="caution">
    <text evidence="9">The sequence shown here is derived from an EMBL/GenBank/DDBJ whole genome shotgun (WGS) entry which is preliminary data.</text>
</comment>
<comment type="similarity">
    <text evidence="2">Belongs to the major facilitator superfamily. Sugar transporter (TC 2.A.1.1) family.</text>
</comment>
<feature type="domain" description="Major facilitator superfamily (MFS) profile" evidence="8">
    <location>
        <begin position="1"/>
        <end position="312"/>
    </location>
</feature>
<reference evidence="9 10" key="1">
    <citation type="journal article" date="2023" name="Int. J. Mol. Sci.">
        <title>De Novo Assembly and Annotation of 11 Diverse Shrub Willow (Salix) Genomes Reveals Novel Gene Organization in Sex-Linked Regions.</title>
        <authorList>
            <person name="Hyden B."/>
            <person name="Feng K."/>
            <person name="Yates T.B."/>
            <person name="Jawdy S."/>
            <person name="Cereghino C."/>
            <person name="Smart L.B."/>
            <person name="Muchero W."/>
        </authorList>
    </citation>
    <scope>NUCLEOTIDE SEQUENCE [LARGE SCALE GENOMIC DNA]</scope>
    <source>
        <tissue evidence="9">Shoot tip</tissue>
    </source>
</reference>
<dbReference type="AlphaFoldDB" id="A0AAD6KXE2"/>
<dbReference type="Pfam" id="PF00083">
    <property type="entry name" value="Sugar_tr"/>
    <property type="match status" value="1"/>
</dbReference>
<dbReference type="PANTHER" id="PTHR23500">
    <property type="entry name" value="SOLUTE CARRIER FAMILY 2, FACILITATED GLUCOSE TRANSPORTER"/>
    <property type="match status" value="1"/>
</dbReference>
<dbReference type="PROSITE" id="PS00216">
    <property type="entry name" value="SUGAR_TRANSPORT_1"/>
    <property type="match status" value="1"/>
</dbReference>
<dbReference type="PANTHER" id="PTHR23500:SF371">
    <property type="entry name" value="OS07G0206600 PROTEIN"/>
    <property type="match status" value="1"/>
</dbReference>